<evidence type="ECO:0000259" key="1">
    <source>
        <dbReference type="Pfam" id="PF01872"/>
    </source>
</evidence>
<gene>
    <name evidence="2" type="ORF">V5J35_001515</name>
</gene>
<feature type="domain" description="Bacterial bifunctional deaminase-reductase C-terminal" evidence="1">
    <location>
        <begin position="4"/>
        <end position="158"/>
    </location>
</feature>
<dbReference type="Gene3D" id="3.40.430.10">
    <property type="entry name" value="Dihydrofolate Reductase, subunit A"/>
    <property type="match status" value="1"/>
</dbReference>
<dbReference type="Proteomes" id="UP001549366">
    <property type="component" value="Unassembled WGS sequence"/>
</dbReference>
<organism evidence="2 3">
    <name type="scientific">Endozoicomonas lisbonensis</name>
    <dbReference type="NCBI Taxonomy" id="3120522"/>
    <lineage>
        <taxon>Bacteria</taxon>
        <taxon>Pseudomonadati</taxon>
        <taxon>Pseudomonadota</taxon>
        <taxon>Gammaproteobacteria</taxon>
        <taxon>Oceanospirillales</taxon>
        <taxon>Endozoicomonadaceae</taxon>
        <taxon>Endozoicomonas</taxon>
    </lineage>
</organism>
<dbReference type="Pfam" id="PF01872">
    <property type="entry name" value="RibD_C"/>
    <property type="match status" value="1"/>
</dbReference>
<reference evidence="2 3" key="1">
    <citation type="submission" date="2024-06" db="EMBL/GenBank/DDBJ databases">
        <title>Genomic Encyclopedia of Type Strains, Phase V (KMG-V): Genome sequencing to study the core and pangenomes of soil and plant-associated prokaryotes.</title>
        <authorList>
            <person name="Whitman W."/>
        </authorList>
    </citation>
    <scope>NUCLEOTIDE SEQUENCE [LARGE SCALE GENOMIC DNA]</scope>
    <source>
        <strain evidence="2 3">NE40</strain>
    </source>
</reference>
<dbReference type="InterPro" id="IPR050765">
    <property type="entry name" value="Riboflavin_Biosynth_HTPR"/>
</dbReference>
<dbReference type="InterPro" id="IPR024072">
    <property type="entry name" value="DHFR-like_dom_sf"/>
</dbReference>
<dbReference type="RefSeq" id="WP_354010670.1">
    <property type="nucleotide sequence ID" value="NZ_JBEWTA010000001.1"/>
</dbReference>
<sequence>MSNIVYIATSLDGYIADRNHGLDWLHSTPNPDHDDMGFAEFISRIDALVMGRKTFEIVSGFDCEWPYPKPVFVLSNTLKSIPEHLQDKAFLIQGSPEEVTSNLNQRGYQHLYIDGGTTIQQFLQQDLIDELIIARIPVVLGGGIPLFGTLEQSLSFEHIETKVHLNAIAQSFYKRSRKN</sequence>
<comment type="caution">
    <text evidence="2">The sequence shown here is derived from an EMBL/GenBank/DDBJ whole genome shotgun (WGS) entry which is preliminary data.</text>
</comment>
<dbReference type="SUPFAM" id="SSF53597">
    <property type="entry name" value="Dihydrofolate reductase-like"/>
    <property type="match status" value="1"/>
</dbReference>
<dbReference type="PANTHER" id="PTHR38011:SF11">
    <property type="entry name" value="2,5-DIAMINO-6-RIBOSYLAMINO-4(3H)-PYRIMIDINONE 5'-PHOSPHATE REDUCTASE"/>
    <property type="match status" value="1"/>
</dbReference>
<keyword evidence="3" id="KW-1185">Reference proteome</keyword>
<protein>
    <submittedName>
        <fullName evidence="2">Dihydrofolate reductase</fullName>
    </submittedName>
</protein>
<dbReference type="InterPro" id="IPR002734">
    <property type="entry name" value="RibDG_C"/>
</dbReference>
<dbReference type="EMBL" id="JBEWTB010000002">
    <property type="protein sequence ID" value="MET4756323.1"/>
    <property type="molecule type" value="Genomic_DNA"/>
</dbReference>
<proteinExistence type="predicted"/>
<dbReference type="PANTHER" id="PTHR38011">
    <property type="entry name" value="DIHYDROFOLATE REDUCTASE FAMILY PROTEIN (AFU_ORTHOLOGUE AFUA_8G06820)"/>
    <property type="match status" value="1"/>
</dbReference>
<evidence type="ECO:0000313" key="3">
    <source>
        <dbReference type="Proteomes" id="UP001549366"/>
    </source>
</evidence>
<accession>A0ABV2SEY4</accession>
<evidence type="ECO:0000313" key="2">
    <source>
        <dbReference type="EMBL" id="MET4756323.1"/>
    </source>
</evidence>
<name>A0ABV2SEY4_9GAMM</name>